<organism evidence="2 3">
    <name type="scientific">Marivirga aurantiaca</name>
    <dbReference type="NCBI Taxonomy" id="2802615"/>
    <lineage>
        <taxon>Bacteria</taxon>
        <taxon>Pseudomonadati</taxon>
        <taxon>Bacteroidota</taxon>
        <taxon>Cytophagia</taxon>
        <taxon>Cytophagales</taxon>
        <taxon>Marivirgaceae</taxon>
        <taxon>Marivirga</taxon>
    </lineage>
</organism>
<dbReference type="Pfam" id="PF00027">
    <property type="entry name" value="cNMP_binding"/>
    <property type="match status" value="1"/>
</dbReference>
<dbReference type="RefSeq" id="WP_201431769.1">
    <property type="nucleotide sequence ID" value="NZ_JAEQBW010000006.1"/>
</dbReference>
<keyword evidence="3" id="KW-1185">Reference proteome</keyword>
<gene>
    <name evidence="2" type="ORF">JKA74_13680</name>
</gene>
<proteinExistence type="predicted"/>
<evidence type="ECO:0000313" key="2">
    <source>
        <dbReference type="EMBL" id="MBK6266089.1"/>
    </source>
</evidence>
<dbReference type="InterPro" id="IPR000595">
    <property type="entry name" value="cNMP-bd_dom"/>
</dbReference>
<evidence type="ECO:0000259" key="1">
    <source>
        <dbReference type="PROSITE" id="PS50042"/>
    </source>
</evidence>
<dbReference type="Proteomes" id="UP000611723">
    <property type="component" value="Unassembled WGS sequence"/>
</dbReference>
<evidence type="ECO:0000313" key="3">
    <source>
        <dbReference type="Proteomes" id="UP000611723"/>
    </source>
</evidence>
<dbReference type="Gene3D" id="2.60.120.10">
    <property type="entry name" value="Jelly Rolls"/>
    <property type="match status" value="1"/>
</dbReference>
<dbReference type="SUPFAM" id="SSF51206">
    <property type="entry name" value="cAMP-binding domain-like"/>
    <property type="match status" value="1"/>
</dbReference>
<dbReference type="PROSITE" id="PS50042">
    <property type="entry name" value="CNMP_BINDING_3"/>
    <property type="match status" value="1"/>
</dbReference>
<dbReference type="EMBL" id="JAEQBW010000006">
    <property type="protein sequence ID" value="MBK6266089.1"/>
    <property type="molecule type" value="Genomic_DNA"/>
</dbReference>
<dbReference type="InterPro" id="IPR018490">
    <property type="entry name" value="cNMP-bd_dom_sf"/>
</dbReference>
<reference evidence="2" key="1">
    <citation type="submission" date="2021-01" db="EMBL/GenBank/DDBJ databases">
        <title>Marivirga aurantiaca sp. nov., isolated from intertidal surface sediments.</title>
        <authorList>
            <person name="Zhang M."/>
        </authorList>
    </citation>
    <scope>NUCLEOTIDE SEQUENCE</scope>
    <source>
        <strain evidence="2">S37H4</strain>
    </source>
</reference>
<feature type="domain" description="Cyclic nucleotide-binding" evidence="1">
    <location>
        <begin position="23"/>
        <end position="114"/>
    </location>
</feature>
<name>A0A934WZV9_9BACT</name>
<accession>A0A934WZV9</accession>
<comment type="caution">
    <text evidence="2">The sequence shown here is derived from an EMBL/GenBank/DDBJ whole genome shotgun (WGS) entry which is preliminary data.</text>
</comment>
<dbReference type="AlphaFoldDB" id="A0A934WZV9"/>
<dbReference type="InterPro" id="IPR014710">
    <property type="entry name" value="RmlC-like_jellyroll"/>
</dbReference>
<protein>
    <submittedName>
        <fullName evidence="2">Crp/Fnr family transcriptional regulator</fullName>
    </submittedName>
</protein>
<sequence length="187" mass="21522">MNELKLKTAFDPYFEAPVEVWKKFTDLCQQVSFKKNDIIKQSGETEKNAYFILEGACGIFLWKENNYVCLDIVLENNFFADHMSLITAKISSLETIALEKTTALRISKANIDKLKKSPFGSVLFLIGAESSFVEKQQQQIDLLMKTAEQRYNELFKKNPELIQRIAQKHIASYLGITTQSLSRIRKK</sequence>